<keyword evidence="2" id="KW-1185">Reference proteome</keyword>
<name>A0ABV5LS96_9ACTN</name>
<accession>A0ABV5LS96</accession>
<dbReference type="EMBL" id="JBHMDM010000004">
    <property type="protein sequence ID" value="MFB9376949.1"/>
    <property type="molecule type" value="Genomic_DNA"/>
</dbReference>
<dbReference type="RefSeq" id="WP_380135456.1">
    <property type="nucleotide sequence ID" value="NZ_JBHLUI010000003.1"/>
</dbReference>
<comment type="caution">
    <text evidence="1">The sequence shown here is derived from an EMBL/GenBank/DDBJ whole genome shotgun (WGS) entry which is preliminary data.</text>
</comment>
<evidence type="ECO:0000313" key="1">
    <source>
        <dbReference type="EMBL" id="MFB9376949.1"/>
    </source>
</evidence>
<evidence type="ECO:0000313" key="2">
    <source>
        <dbReference type="Proteomes" id="UP001589748"/>
    </source>
</evidence>
<proteinExistence type="predicted"/>
<organism evidence="1 2">
    <name type="scientific">Kineococcus gynurae</name>
    <dbReference type="NCBI Taxonomy" id="452979"/>
    <lineage>
        <taxon>Bacteria</taxon>
        <taxon>Bacillati</taxon>
        <taxon>Actinomycetota</taxon>
        <taxon>Actinomycetes</taxon>
        <taxon>Kineosporiales</taxon>
        <taxon>Kineosporiaceae</taxon>
        <taxon>Kineococcus</taxon>
    </lineage>
</organism>
<protein>
    <submittedName>
        <fullName evidence="1">Uncharacterized protein</fullName>
    </submittedName>
</protein>
<gene>
    <name evidence="1" type="ORF">ACFFVI_08205</name>
</gene>
<dbReference type="Proteomes" id="UP001589748">
    <property type="component" value="Unassembled WGS sequence"/>
</dbReference>
<sequence>MQFTSIIGAPGAALKDHGVVALIAQCTARLKGDQLVLTMADGADNSRVNVDEALEYVEGMDRLSKAASRCASSGRWTSSTRS</sequence>
<reference evidence="1 2" key="1">
    <citation type="submission" date="2024-09" db="EMBL/GenBank/DDBJ databases">
        <authorList>
            <person name="Sun Q."/>
            <person name="Mori K."/>
        </authorList>
    </citation>
    <scope>NUCLEOTIDE SEQUENCE [LARGE SCALE GENOMIC DNA]</scope>
    <source>
        <strain evidence="1 2">TISTR 1856</strain>
    </source>
</reference>